<evidence type="ECO:0000259" key="16">
    <source>
        <dbReference type="PROSITE" id="PS50235"/>
    </source>
</evidence>
<dbReference type="SMART" id="SM00290">
    <property type="entry name" value="ZnF_UBP"/>
    <property type="match status" value="1"/>
</dbReference>
<evidence type="ECO:0000256" key="14">
    <source>
        <dbReference type="PROSITE-ProRule" id="PRU00502"/>
    </source>
</evidence>
<dbReference type="Proteomes" id="UP000291343">
    <property type="component" value="Unassembled WGS sequence"/>
</dbReference>
<comment type="catalytic activity">
    <reaction evidence="1">
        <text>Thiol-dependent hydrolysis of ester, thioester, amide, peptide and isopeptide bonds formed by the C-terminal Gly of ubiquitin (a 76-residue protein attached to proteins as an intracellular targeting signal).</text>
        <dbReference type="EC" id="3.4.19.12"/>
    </reaction>
</comment>
<dbReference type="Gene3D" id="3.30.40.10">
    <property type="entry name" value="Zinc/RING finger domain, C3HC4 (zinc finger)"/>
    <property type="match status" value="2"/>
</dbReference>
<dbReference type="CDD" id="cd14294">
    <property type="entry name" value="UBA1_UBP5_like"/>
    <property type="match status" value="1"/>
</dbReference>
<evidence type="ECO:0000256" key="6">
    <source>
        <dbReference type="ARBA" id="ARBA00022737"/>
    </source>
</evidence>
<dbReference type="CDD" id="cd02658">
    <property type="entry name" value="Peptidase_C19B"/>
    <property type="match status" value="1"/>
</dbReference>
<evidence type="ECO:0000256" key="2">
    <source>
        <dbReference type="ARBA" id="ARBA00009085"/>
    </source>
</evidence>
<dbReference type="PROSITE" id="PS50271">
    <property type="entry name" value="ZF_UBP"/>
    <property type="match status" value="1"/>
</dbReference>
<feature type="binding site" evidence="13">
    <location>
        <position position="193"/>
    </location>
    <ligand>
        <name>Zn(2+)</name>
        <dbReference type="ChEBI" id="CHEBI:29105"/>
    </ligand>
</feature>
<comment type="similarity">
    <text evidence="2">Belongs to the peptidase C19 family.</text>
</comment>
<comment type="caution">
    <text evidence="18">The sequence shown here is derived from an EMBL/GenBank/DDBJ whole genome shotgun (WGS) entry which is preliminary data.</text>
</comment>
<evidence type="ECO:0000256" key="4">
    <source>
        <dbReference type="ARBA" id="ARBA00022670"/>
    </source>
</evidence>
<dbReference type="GO" id="GO:0008270">
    <property type="term" value="F:zinc ion binding"/>
    <property type="evidence" value="ECO:0007669"/>
    <property type="project" value="UniProtKB-KW"/>
</dbReference>
<evidence type="ECO:0000256" key="13">
    <source>
        <dbReference type="PIRSR" id="PIRSR016308-3"/>
    </source>
</evidence>
<dbReference type="PIRSF" id="PIRSF016308">
    <property type="entry name" value="UBP"/>
    <property type="match status" value="1"/>
</dbReference>
<keyword evidence="8" id="KW-0833">Ubl conjugation pathway</keyword>
<dbReference type="InterPro" id="IPR013083">
    <property type="entry name" value="Znf_RING/FYVE/PHD"/>
</dbReference>
<dbReference type="InterPro" id="IPR038765">
    <property type="entry name" value="Papain-like_cys_pep_sf"/>
</dbReference>
<evidence type="ECO:0000256" key="11">
    <source>
        <dbReference type="ARBA" id="ARBA00022833"/>
    </source>
</evidence>
<evidence type="ECO:0000256" key="7">
    <source>
        <dbReference type="ARBA" id="ARBA00022771"/>
    </source>
</evidence>
<keyword evidence="9" id="KW-0378">Hydrolase</keyword>
<keyword evidence="10" id="KW-0788">Thiol protease</keyword>
<feature type="domain" description="UBP-type" evidence="17">
    <location>
        <begin position="169"/>
        <end position="278"/>
    </location>
</feature>
<accession>A0A482WM61</accession>
<dbReference type="Gene3D" id="1.10.8.10">
    <property type="entry name" value="DNA helicase RuvA subunit, C-terminal domain"/>
    <property type="match status" value="1"/>
</dbReference>
<dbReference type="PANTHER" id="PTHR21646:SF10">
    <property type="entry name" value="UBIQUITIN CARBOXYL-TERMINAL HYDROLASE 14"/>
    <property type="match status" value="1"/>
</dbReference>
<dbReference type="PANTHER" id="PTHR21646">
    <property type="entry name" value="UBIQUITIN CARBOXYL-TERMINAL HYDROLASE"/>
    <property type="match status" value="1"/>
</dbReference>
<feature type="binding site" evidence="12">
    <location>
        <position position="254"/>
    </location>
    <ligand>
        <name>substrate</name>
    </ligand>
</feature>
<dbReference type="PROSITE" id="PS00972">
    <property type="entry name" value="USP_1"/>
    <property type="match status" value="1"/>
</dbReference>
<dbReference type="InterPro" id="IPR001607">
    <property type="entry name" value="Znf_UBP"/>
</dbReference>
<dbReference type="EC" id="3.4.19.12" evidence="3"/>
<dbReference type="SUPFAM" id="SSF54001">
    <property type="entry name" value="Cysteine proteinases"/>
    <property type="match status" value="1"/>
</dbReference>
<dbReference type="FunCoup" id="A0A482WM61">
    <property type="interactions" value="2013"/>
</dbReference>
<dbReference type="Gene3D" id="3.90.70.10">
    <property type="entry name" value="Cysteine proteinases"/>
    <property type="match status" value="1"/>
</dbReference>
<dbReference type="OrthoDB" id="361536at2759"/>
<dbReference type="GO" id="GO:0016579">
    <property type="term" value="P:protein deubiquitination"/>
    <property type="evidence" value="ECO:0007669"/>
    <property type="project" value="InterPro"/>
</dbReference>
<dbReference type="InterPro" id="IPR050185">
    <property type="entry name" value="Ub_carboxyl-term_hydrolase"/>
</dbReference>
<feature type="binding site" evidence="13">
    <location>
        <position position="196"/>
    </location>
    <ligand>
        <name>Zn(2+)</name>
        <dbReference type="ChEBI" id="CHEBI:29105"/>
    </ligand>
</feature>
<evidence type="ECO:0000313" key="18">
    <source>
        <dbReference type="EMBL" id="RZF34558.1"/>
    </source>
</evidence>
<dbReference type="GO" id="GO:0006508">
    <property type="term" value="P:proteolysis"/>
    <property type="evidence" value="ECO:0007669"/>
    <property type="project" value="UniProtKB-KW"/>
</dbReference>
<feature type="binding site" evidence="12">
    <location>
        <position position="203"/>
    </location>
    <ligand>
        <name>substrate</name>
    </ligand>
</feature>
<dbReference type="FunFam" id="3.30.40.10:FF:000026">
    <property type="entry name" value="Ubiquitin carboxyl-terminal hydrolase"/>
    <property type="match status" value="1"/>
</dbReference>
<feature type="binding site" evidence="12">
    <location>
        <position position="259"/>
    </location>
    <ligand>
        <name>substrate</name>
    </ligand>
</feature>
<evidence type="ECO:0000256" key="8">
    <source>
        <dbReference type="ARBA" id="ARBA00022786"/>
    </source>
</evidence>
<dbReference type="PROSITE" id="PS50235">
    <property type="entry name" value="USP_3"/>
    <property type="match status" value="1"/>
</dbReference>
<dbReference type="Pfam" id="PF02148">
    <property type="entry name" value="zf-UBP"/>
    <property type="match status" value="1"/>
</dbReference>
<dbReference type="InterPro" id="IPR016652">
    <property type="entry name" value="Ubiquitinyl_hydrolase"/>
</dbReference>
<keyword evidence="11 13" id="KW-0862">Zinc</keyword>
<feature type="domain" description="USP" evidence="16">
    <location>
        <begin position="321"/>
        <end position="686"/>
    </location>
</feature>
<reference evidence="18 19" key="1">
    <citation type="journal article" date="2017" name="Gigascience">
        <title>Genome sequence of the small brown planthopper, Laodelphax striatellus.</title>
        <authorList>
            <person name="Zhu J."/>
            <person name="Jiang F."/>
            <person name="Wang X."/>
            <person name="Yang P."/>
            <person name="Bao Y."/>
            <person name="Zhao W."/>
            <person name="Wang W."/>
            <person name="Lu H."/>
            <person name="Wang Q."/>
            <person name="Cui N."/>
            <person name="Li J."/>
            <person name="Chen X."/>
            <person name="Luo L."/>
            <person name="Yu J."/>
            <person name="Kang L."/>
            <person name="Cui F."/>
        </authorList>
    </citation>
    <scope>NUCLEOTIDE SEQUENCE [LARGE SCALE GENOMIC DNA]</scope>
    <source>
        <strain evidence="18">Lst14</strain>
    </source>
</reference>
<feature type="domain" description="UBA" evidence="15">
    <location>
        <begin position="619"/>
        <end position="660"/>
    </location>
</feature>
<keyword evidence="7 14" id="KW-0863">Zinc-finger</keyword>
<gene>
    <name evidence="18" type="ORF">LSTR_LSTR017566</name>
</gene>
<organism evidence="18 19">
    <name type="scientific">Laodelphax striatellus</name>
    <name type="common">Small brown planthopper</name>
    <name type="synonym">Delphax striatella</name>
    <dbReference type="NCBI Taxonomy" id="195883"/>
    <lineage>
        <taxon>Eukaryota</taxon>
        <taxon>Metazoa</taxon>
        <taxon>Ecdysozoa</taxon>
        <taxon>Arthropoda</taxon>
        <taxon>Hexapoda</taxon>
        <taxon>Insecta</taxon>
        <taxon>Pterygota</taxon>
        <taxon>Neoptera</taxon>
        <taxon>Paraneoptera</taxon>
        <taxon>Hemiptera</taxon>
        <taxon>Auchenorrhyncha</taxon>
        <taxon>Fulgoroidea</taxon>
        <taxon>Delphacidae</taxon>
        <taxon>Criomorphinae</taxon>
        <taxon>Laodelphax</taxon>
    </lineage>
</organism>
<dbReference type="SMART" id="SM00165">
    <property type="entry name" value="UBA"/>
    <property type="match status" value="1"/>
</dbReference>
<dbReference type="SUPFAM" id="SSF57850">
    <property type="entry name" value="RING/U-box"/>
    <property type="match status" value="1"/>
</dbReference>
<dbReference type="InterPro" id="IPR015940">
    <property type="entry name" value="UBA"/>
</dbReference>
<evidence type="ECO:0000256" key="1">
    <source>
        <dbReference type="ARBA" id="ARBA00000707"/>
    </source>
</evidence>
<dbReference type="InterPro" id="IPR018200">
    <property type="entry name" value="USP_CS"/>
</dbReference>
<evidence type="ECO:0000256" key="12">
    <source>
        <dbReference type="PIRSR" id="PIRSR016308-2"/>
    </source>
</evidence>
<protein>
    <recommendedName>
        <fullName evidence="3">ubiquitinyl hydrolase 1</fullName>
        <ecNumber evidence="3">3.4.19.12</ecNumber>
    </recommendedName>
</protein>
<feature type="binding site" evidence="13">
    <location>
        <position position="213"/>
    </location>
    <ligand>
        <name>Zn(2+)</name>
        <dbReference type="ChEBI" id="CHEBI:29105"/>
    </ligand>
</feature>
<feature type="binding site" evidence="12">
    <location>
        <position position="256"/>
    </location>
    <ligand>
        <name>substrate</name>
    </ligand>
</feature>
<dbReference type="Pfam" id="PF00443">
    <property type="entry name" value="UCH"/>
    <property type="match status" value="1"/>
</dbReference>
<dbReference type="GO" id="GO:0004843">
    <property type="term" value="F:cysteine-type deubiquitinase activity"/>
    <property type="evidence" value="ECO:0007669"/>
    <property type="project" value="UniProtKB-EC"/>
</dbReference>
<dbReference type="STRING" id="195883.A0A482WM61"/>
<dbReference type="PROSITE" id="PS50030">
    <property type="entry name" value="UBA"/>
    <property type="match status" value="1"/>
</dbReference>
<keyword evidence="4" id="KW-0645">Protease</keyword>
<dbReference type="AlphaFoldDB" id="A0A482WM61"/>
<sequence>MGEEFPAALSTAVNIPENHHKIYKDECVYSFDCPESDTGLYVCLSSFLGLGRDHVERFHKKTGHSVFLHIKRVKIDVTPKLQGDGPEKKVTRLAIGIEGGFTSDTEKKYEIKETLSIVVLPGFVSHPYPSANLPERITKAVEGILQAESAFRLAEKEALMGQWDGEARIVSKHANNLLQLDNGKKIPPSGWKCEKCDLNNNLWLNLSDGTILCGRKFFDGSGGNNHAIEHYKEAGYPLAVKLGTITKEGAGDVYSYDEDDMVEDPNLIKHLAHWGINIAQMEKTDKSMVELELDLNQRVGEWATLQENSSQLKPVYGPGCTGMINLGNSCYVSSLMQVIFCVPDFVRRFVDNSSEIFDSNVHDPASDFNIQMAKLGHGLLSGKYSQKPPEPTEEDRVVRPQGIAPIMFKTLIGKGHPDFSTKKQQDVLEFLLHFITILQRNSRHQLDPSEAFKFQVVDRFQCTASRQVKYTSRTEYCLPVPVPLEAAVNKAEVDTWTVVKAEAEAKGQKVDLSQQVRPHIKLSSCFDVFTQVETVEQFYSTALKDKTTAHKTTRLSTLPDYLFLHLKKFTLAPDWTPVKLDVSVDMPAELDLATLRGKAGLQPGEEALPEESSDQVKVQFDEGMLSALVDMGFPVEAVKKALFFTESRGLEAATEWIMQHIADDDFQAPFVPPGLNQAADKGKLSD</sequence>
<dbReference type="SMR" id="A0A482WM61"/>
<keyword evidence="19" id="KW-1185">Reference proteome</keyword>
<dbReference type="EMBL" id="QKKF02031153">
    <property type="protein sequence ID" value="RZF34558.1"/>
    <property type="molecule type" value="Genomic_DNA"/>
</dbReference>
<evidence type="ECO:0000256" key="10">
    <source>
        <dbReference type="ARBA" id="ARBA00022807"/>
    </source>
</evidence>
<evidence type="ECO:0000259" key="15">
    <source>
        <dbReference type="PROSITE" id="PS50030"/>
    </source>
</evidence>
<keyword evidence="6" id="KW-0677">Repeat</keyword>
<evidence type="ECO:0000259" key="17">
    <source>
        <dbReference type="PROSITE" id="PS50271"/>
    </source>
</evidence>
<evidence type="ECO:0000256" key="5">
    <source>
        <dbReference type="ARBA" id="ARBA00022723"/>
    </source>
</evidence>
<evidence type="ECO:0000256" key="3">
    <source>
        <dbReference type="ARBA" id="ARBA00012759"/>
    </source>
</evidence>
<dbReference type="InParanoid" id="A0A482WM61"/>
<proteinExistence type="inferred from homology"/>
<dbReference type="Pfam" id="PF17807">
    <property type="entry name" value="zf-UBP_var"/>
    <property type="match status" value="1"/>
</dbReference>
<dbReference type="InterPro" id="IPR041432">
    <property type="entry name" value="UBP13_Znf-UBP_var"/>
</dbReference>
<dbReference type="Pfam" id="PF22562">
    <property type="entry name" value="UBA_7"/>
    <property type="match status" value="1"/>
</dbReference>
<dbReference type="InterPro" id="IPR001394">
    <property type="entry name" value="Peptidase_C19_UCH"/>
</dbReference>
<feature type="binding site" evidence="13">
    <location>
        <position position="226"/>
    </location>
    <ligand>
        <name>Zn(2+)</name>
        <dbReference type="ChEBI" id="CHEBI:29105"/>
    </ligand>
</feature>
<name>A0A482WM61_LAOST</name>
<evidence type="ECO:0000256" key="9">
    <source>
        <dbReference type="ARBA" id="ARBA00022801"/>
    </source>
</evidence>
<feature type="binding site" evidence="12">
    <location>
        <begin position="215"/>
        <end position="218"/>
    </location>
    <ligand>
        <name>substrate</name>
    </ligand>
</feature>
<evidence type="ECO:0000313" key="19">
    <source>
        <dbReference type="Proteomes" id="UP000291343"/>
    </source>
</evidence>
<keyword evidence="5 13" id="KW-0479">Metal-binding</keyword>
<dbReference type="InterPro" id="IPR028889">
    <property type="entry name" value="USP"/>
</dbReference>